<comment type="similarity">
    <text evidence="1">Belongs to the mycobacterial PPE family.</text>
</comment>
<sequence length="448" mass="45982">MMAAIWIASPPEVHSALLSNGPGPGALLGAAGAWSALSAEYSAIAAELVTVLGATRSTTWNGPSADSYVAAHAPYLDWLTRAGADSARSAAQHEIAAAAYSTALAAMPTLAELALNHTVHGVLTATNFFGINTIPIALNEADYARMWVQAATVMTTYEAVSGAALASLPGTEPAPPIVAADAGPGGEDPTDPLDEANFWFWFWFWNIVFWSNVLHLITIAVRIPIFLPLFISAINDFIASMQPQSEPAPEASEPQPTPAPALGAVAHRAPVSDRPDLMGYGLASPIAGAAAGAPASPATPATSGPALPVGGAEISGYLVFGGYAEDSGPTLIDRDQATAPAAGVSAATAAKAPSVRAPLRARRRRRVAMEEYADATMALDAESTQFPVDPASAASETGAGPLGFTGTARRGDACSTGLVRLRGDAFGAAPVVPLLPESWDRPEKTDPD</sequence>
<dbReference type="PANTHER" id="PTHR46766:SF1">
    <property type="entry name" value="GLUTAMINE-RICH PROTEIN 2"/>
    <property type="match status" value="1"/>
</dbReference>
<dbReference type="InterPro" id="IPR038332">
    <property type="entry name" value="PPE_sf"/>
</dbReference>
<organism evidence="4 5">
    <name type="scientific">Mycolicibacter kumamotonensis</name>
    <dbReference type="NCBI Taxonomy" id="354243"/>
    <lineage>
        <taxon>Bacteria</taxon>
        <taxon>Bacillati</taxon>
        <taxon>Actinomycetota</taxon>
        <taxon>Actinomycetes</taxon>
        <taxon>Mycobacteriales</taxon>
        <taxon>Mycobacteriaceae</taxon>
        <taxon>Mycolicibacter</taxon>
    </lineage>
</organism>
<dbReference type="AlphaFoldDB" id="A0A1X0DZL4"/>
<dbReference type="SUPFAM" id="SSF140459">
    <property type="entry name" value="PE/PPE dimer-like"/>
    <property type="match status" value="1"/>
</dbReference>
<feature type="domain" description="PPE-PPW subfamily C-terminal" evidence="3">
    <location>
        <begin position="393"/>
        <end position="439"/>
    </location>
</feature>
<dbReference type="Pfam" id="PF00823">
    <property type="entry name" value="PPE"/>
    <property type="match status" value="1"/>
</dbReference>
<proteinExistence type="inferred from homology"/>
<dbReference type="RefSeq" id="WP_165758095.1">
    <property type="nucleotide sequence ID" value="NZ_MVHU01000029.1"/>
</dbReference>
<dbReference type="Proteomes" id="UP000192713">
    <property type="component" value="Unassembled WGS sequence"/>
</dbReference>
<evidence type="ECO:0000313" key="4">
    <source>
        <dbReference type="EMBL" id="ORA77711.1"/>
    </source>
</evidence>
<dbReference type="PANTHER" id="PTHR46766">
    <property type="entry name" value="GLUTAMINE-RICH PROTEIN 2"/>
    <property type="match status" value="1"/>
</dbReference>
<dbReference type="EMBL" id="MVHU01000029">
    <property type="protein sequence ID" value="ORA77711.1"/>
    <property type="molecule type" value="Genomic_DNA"/>
</dbReference>
<dbReference type="Gene3D" id="1.20.1260.20">
    <property type="entry name" value="PPE superfamily"/>
    <property type="match status" value="1"/>
</dbReference>
<accession>A0A1X0DZL4</accession>
<evidence type="ECO:0000259" key="2">
    <source>
        <dbReference type="Pfam" id="PF00823"/>
    </source>
</evidence>
<comment type="caution">
    <text evidence="4">The sequence shown here is derived from an EMBL/GenBank/DDBJ whole genome shotgun (WGS) entry which is preliminary data.</text>
</comment>
<dbReference type="InterPro" id="IPR000030">
    <property type="entry name" value="PPE_dom"/>
</dbReference>
<dbReference type="InterPro" id="IPR043641">
    <property type="entry name" value="PPE-PPW_C"/>
</dbReference>
<reference evidence="4 5" key="1">
    <citation type="submission" date="2017-02" db="EMBL/GenBank/DDBJ databases">
        <title>The new phylogeny of genus Mycobacterium.</title>
        <authorList>
            <person name="Tortoli E."/>
            <person name="Trovato A."/>
            <person name="Cirillo D.M."/>
        </authorList>
    </citation>
    <scope>NUCLEOTIDE SEQUENCE [LARGE SCALE GENOMIC DNA]</scope>
    <source>
        <strain evidence="4 5">DSM 45093</strain>
    </source>
</reference>
<dbReference type="GO" id="GO:0052572">
    <property type="term" value="P:response to host immune response"/>
    <property type="evidence" value="ECO:0007669"/>
    <property type="project" value="TreeGrafter"/>
</dbReference>
<name>A0A1X0DZL4_9MYCO</name>
<evidence type="ECO:0000259" key="3">
    <source>
        <dbReference type="Pfam" id="PF18878"/>
    </source>
</evidence>
<evidence type="ECO:0000313" key="5">
    <source>
        <dbReference type="Proteomes" id="UP000192713"/>
    </source>
</evidence>
<evidence type="ECO:0008006" key="6">
    <source>
        <dbReference type="Google" id="ProtNLM"/>
    </source>
</evidence>
<evidence type="ECO:0000256" key="1">
    <source>
        <dbReference type="ARBA" id="ARBA00010652"/>
    </source>
</evidence>
<feature type="domain" description="PPE" evidence="2">
    <location>
        <begin position="6"/>
        <end position="169"/>
    </location>
</feature>
<gene>
    <name evidence="4" type="ORF">BST28_17300</name>
</gene>
<protein>
    <recommendedName>
        <fullName evidence="6">PPE family protein</fullName>
    </recommendedName>
</protein>
<dbReference type="Pfam" id="PF18878">
    <property type="entry name" value="PPE-PPW"/>
    <property type="match status" value="1"/>
</dbReference>